<dbReference type="Pfam" id="PF00675">
    <property type="entry name" value="Peptidase_M16"/>
    <property type="match status" value="2"/>
</dbReference>
<dbReference type="InterPro" id="IPR007863">
    <property type="entry name" value="Peptidase_M16_C"/>
</dbReference>
<dbReference type="EMBL" id="JTHE03000079">
    <property type="protein sequence ID" value="MCM1983805.1"/>
    <property type="molecule type" value="Genomic_DNA"/>
</dbReference>
<dbReference type="PANTHER" id="PTHR11851:SF49">
    <property type="entry name" value="MITOCHONDRIAL-PROCESSING PEPTIDASE SUBUNIT ALPHA"/>
    <property type="match status" value="1"/>
</dbReference>
<evidence type="ECO:0000256" key="1">
    <source>
        <dbReference type="ARBA" id="ARBA00007261"/>
    </source>
</evidence>
<evidence type="ECO:0000313" key="6">
    <source>
        <dbReference type="Proteomes" id="UP000031561"/>
    </source>
</evidence>
<gene>
    <name evidence="5" type="ORF">QQ91_0013365</name>
</gene>
<feature type="domain" description="Peptidase M16 C-terminal" evidence="4">
    <location>
        <begin position="182"/>
        <end position="359"/>
    </location>
</feature>
<reference evidence="5 6" key="1">
    <citation type="journal article" date="2015" name="Genome Announc.">
        <title>Draft Genome Sequence of Filamentous Marine Cyanobacterium Lyngbya confervoides Strain BDU141951.</title>
        <authorList>
            <person name="Chandrababunaidu M.M."/>
            <person name="Sen D."/>
            <person name="Tripathy S."/>
        </authorList>
    </citation>
    <scope>NUCLEOTIDE SEQUENCE [LARGE SCALE GENOMIC DNA]</scope>
    <source>
        <strain evidence="5 6">BDU141951</strain>
    </source>
</reference>
<comment type="caution">
    <text evidence="5">The sequence shown here is derived from an EMBL/GenBank/DDBJ whole genome shotgun (WGS) entry which is preliminary data.</text>
</comment>
<evidence type="ECO:0000259" key="3">
    <source>
        <dbReference type="Pfam" id="PF00675"/>
    </source>
</evidence>
<dbReference type="InterPro" id="IPR011249">
    <property type="entry name" value="Metalloenz_LuxS/M16"/>
</dbReference>
<evidence type="ECO:0000256" key="2">
    <source>
        <dbReference type="SAM" id="MobiDB-lite"/>
    </source>
</evidence>
<keyword evidence="6" id="KW-1185">Reference proteome</keyword>
<dbReference type="Gene3D" id="3.30.830.10">
    <property type="entry name" value="Metalloenzyme, LuxS/M16 peptidase-like"/>
    <property type="match status" value="4"/>
</dbReference>
<dbReference type="AlphaFoldDB" id="A0ABD4T5Q3"/>
<feature type="domain" description="Peptidase M16 N-terminal" evidence="3">
    <location>
        <begin position="30"/>
        <end position="175"/>
    </location>
</feature>
<evidence type="ECO:0000313" key="5">
    <source>
        <dbReference type="EMBL" id="MCM1983805.1"/>
    </source>
</evidence>
<feature type="domain" description="Peptidase M16 C-terminal" evidence="4">
    <location>
        <begin position="637"/>
        <end position="816"/>
    </location>
</feature>
<evidence type="ECO:0000259" key="4">
    <source>
        <dbReference type="Pfam" id="PF05193"/>
    </source>
</evidence>
<name>A0ABD4T5Q3_9CYAN</name>
<feature type="compositionally biased region" description="Polar residues" evidence="2">
    <location>
        <begin position="421"/>
        <end position="430"/>
    </location>
</feature>
<dbReference type="Pfam" id="PF05193">
    <property type="entry name" value="Peptidase_M16_C"/>
    <property type="match status" value="2"/>
</dbReference>
<dbReference type="SUPFAM" id="SSF63411">
    <property type="entry name" value="LuxS/MPP-like metallohydrolase"/>
    <property type="match status" value="4"/>
</dbReference>
<dbReference type="PANTHER" id="PTHR11851">
    <property type="entry name" value="METALLOPROTEASE"/>
    <property type="match status" value="1"/>
</dbReference>
<sequence>MESVAVPGSSASSSLTAGVQRHVLTNGLVVLTKPIHTAPVVSVQVWYRVGGRNESPQINGISHQLEHLMFKGTRSRPIQFGRLFSALGSASNAFTSYDVTAYYGTARRDKLGALLTLEADRMINTVLDAANLAAEKRVVISELQGYENSPSYRLGRQVMQRAFGFHPYGLPVGGTKSEVETFTLDQVQDYYRRYYHPGNAVLVITGDFDLEGALERVDQTFGVLPGGPVPEMDTPVLTPAIAQSTPLLLEEPGSVTLLERVYPLVSNQHPDVPALDLMDAVLSAGHNSRLHQALVETGLASQVNTYSATLMNGGWYDLTLMAPPQTDLDPLETALNQTLRSLWEDPVTDAELDRARQQLITQFIFSNRDIDTQGSQLAYNEITTDDYQFSDRYLAALHQVQPQDIQRLAQTYLQPEQATQGIFKPSQLSDTPLLVSGGQTQEDFGPHQPVDPSEVSSYLPAEQGPELEASTVSPESFVLGNGLRVVLLPDHSSPTLTLAGHLQAGNAYDAPGQGGLASLVADTVMAGTECHDERALTERLESRGIHLELQSYREGVEIEGCALSKDYPLLLETLADILQRATFPAEKVALAQSQTMTQLQMELDDPARVGRRHFQQALFPAPHPFYEFPTLDSLANLRREDLQQHYQRTYRPEHLILALVGDFEVAAMQDHLHQWFGEWQRPLPAPALVYPPVTPPSVSQQLKIPLAGKTQVYSYLGHVSFKRSDPCYYGALILNEILGGDTLSSRLGNEIRDRLGLTYGIYSYFSAGQETGSFVIELQTAPEDTEAALQTTLKLVRQLVQTGVTAAEFQTVQRSLLNAYPIELASPDSVAQRMLLNAVDGLPPEEMRRVPERIAAVTLDQVQHLAPQLIYPDQMIQVSAGSGL</sequence>
<feature type="domain" description="Peptidase M16 N-terminal" evidence="3">
    <location>
        <begin position="484"/>
        <end position="599"/>
    </location>
</feature>
<dbReference type="RefSeq" id="WP_166275379.1">
    <property type="nucleotide sequence ID" value="NZ_JTHE03000079.1"/>
</dbReference>
<proteinExistence type="inferred from homology"/>
<dbReference type="InterPro" id="IPR050361">
    <property type="entry name" value="MPP/UQCRC_Complex"/>
</dbReference>
<feature type="region of interest" description="Disordered" evidence="2">
    <location>
        <begin position="421"/>
        <end position="472"/>
    </location>
</feature>
<dbReference type="InterPro" id="IPR011765">
    <property type="entry name" value="Pept_M16_N"/>
</dbReference>
<accession>A0ABD4T5Q3</accession>
<dbReference type="Proteomes" id="UP000031561">
    <property type="component" value="Unassembled WGS sequence"/>
</dbReference>
<protein>
    <submittedName>
        <fullName evidence="5">Insulinase family protein</fullName>
    </submittedName>
</protein>
<comment type="similarity">
    <text evidence="1">Belongs to the peptidase M16 family.</text>
</comment>
<organism evidence="5 6">
    <name type="scientific">Lyngbya confervoides BDU141951</name>
    <dbReference type="NCBI Taxonomy" id="1574623"/>
    <lineage>
        <taxon>Bacteria</taxon>
        <taxon>Bacillati</taxon>
        <taxon>Cyanobacteriota</taxon>
        <taxon>Cyanophyceae</taxon>
        <taxon>Oscillatoriophycideae</taxon>
        <taxon>Oscillatoriales</taxon>
        <taxon>Microcoleaceae</taxon>
        <taxon>Lyngbya</taxon>
    </lineage>
</organism>